<reference evidence="1" key="2">
    <citation type="journal article" date="2015" name="Data Brief">
        <title>Shoot transcriptome of the giant reed, Arundo donax.</title>
        <authorList>
            <person name="Barrero R.A."/>
            <person name="Guerrero F.D."/>
            <person name="Moolhuijzen P."/>
            <person name="Goolsby J.A."/>
            <person name="Tidwell J."/>
            <person name="Bellgard S.E."/>
            <person name="Bellgard M.I."/>
        </authorList>
    </citation>
    <scope>NUCLEOTIDE SEQUENCE</scope>
    <source>
        <tissue evidence="1">Shoot tissue taken approximately 20 cm above the soil surface</tissue>
    </source>
</reference>
<accession>A0A0A9DG42</accession>
<sequence length="8" mass="869">MQQVSCAC</sequence>
<organism evidence="1">
    <name type="scientific">Arundo donax</name>
    <name type="common">Giant reed</name>
    <name type="synonym">Donax arundinaceus</name>
    <dbReference type="NCBI Taxonomy" id="35708"/>
    <lineage>
        <taxon>Eukaryota</taxon>
        <taxon>Viridiplantae</taxon>
        <taxon>Streptophyta</taxon>
        <taxon>Embryophyta</taxon>
        <taxon>Tracheophyta</taxon>
        <taxon>Spermatophyta</taxon>
        <taxon>Magnoliopsida</taxon>
        <taxon>Liliopsida</taxon>
        <taxon>Poales</taxon>
        <taxon>Poaceae</taxon>
        <taxon>PACMAD clade</taxon>
        <taxon>Arundinoideae</taxon>
        <taxon>Arundineae</taxon>
        <taxon>Arundo</taxon>
    </lineage>
</organism>
<protein>
    <submittedName>
        <fullName evidence="1">Sbp1</fullName>
    </submittedName>
</protein>
<reference evidence="1" key="1">
    <citation type="submission" date="2014-09" db="EMBL/GenBank/DDBJ databases">
        <authorList>
            <person name="Magalhaes I.L.F."/>
            <person name="Oliveira U."/>
            <person name="Santos F.R."/>
            <person name="Vidigal T.H.D.A."/>
            <person name="Brescovit A.D."/>
            <person name="Santos A.J."/>
        </authorList>
    </citation>
    <scope>NUCLEOTIDE SEQUENCE</scope>
    <source>
        <tissue evidence="1">Shoot tissue taken approximately 20 cm above the soil surface</tissue>
    </source>
</reference>
<name>A0A0A9DG42_ARUDO</name>
<evidence type="ECO:0000313" key="1">
    <source>
        <dbReference type="EMBL" id="JAD82737.1"/>
    </source>
</evidence>
<dbReference type="EMBL" id="GBRH01215158">
    <property type="protein sequence ID" value="JAD82737.1"/>
    <property type="molecule type" value="Transcribed_RNA"/>
</dbReference>
<proteinExistence type="predicted"/>